<organism evidence="1 2">
    <name type="scientific">Meloidogyne enterolobii</name>
    <name type="common">Root-knot nematode worm</name>
    <name type="synonym">Meloidogyne mayaguensis</name>
    <dbReference type="NCBI Taxonomy" id="390850"/>
    <lineage>
        <taxon>Eukaryota</taxon>
        <taxon>Metazoa</taxon>
        <taxon>Ecdysozoa</taxon>
        <taxon>Nematoda</taxon>
        <taxon>Chromadorea</taxon>
        <taxon>Rhabditida</taxon>
        <taxon>Tylenchina</taxon>
        <taxon>Tylenchomorpha</taxon>
        <taxon>Tylenchoidea</taxon>
        <taxon>Meloidogynidae</taxon>
        <taxon>Meloidogyninae</taxon>
        <taxon>Meloidogyne</taxon>
    </lineage>
</organism>
<protein>
    <submittedName>
        <fullName evidence="1">Uncharacterized protein</fullName>
    </submittedName>
</protein>
<gene>
    <name evidence="1" type="ORF">MENTE1834_LOCUS40138</name>
</gene>
<dbReference type="EMBL" id="CAVMJV010000093">
    <property type="protein sequence ID" value="CAK5092459.1"/>
    <property type="molecule type" value="Genomic_DNA"/>
</dbReference>
<proteinExistence type="predicted"/>
<accession>A0ACB1ALX2</accession>
<reference evidence="1" key="1">
    <citation type="submission" date="2023-11" db="EMBL/GenBank/DDBJ databases">
        <authorList>
            <person name="Poullet M."/>
        </authorList>
    </citation>
    <scope>NUCLEOTIDE SEQUENCE</scope>
    <source>
        <strain evidence="1">E1834</strain>
    </source>
</reference>
<sequence>MPGHCDMPVDPNEPRYCVCQQVYFLSVRIRRTSLVGMPLRVGTRFFFLTTPMD</sequence>
<evidence type="ECO:0000313" key="2">
    <source>
        <dbReference type="Proteomes" id="UP001497535"/>
    </source>
</evidence>
<comment type="caution">
    <text evidence="1">The sequence shown here is derived from an EMBL/GenBank/DDBJ whole genome shotgun (WGS) entry which is preliminary data.</text>
</comment>
<keyword evidence="2" id="KW-1185">Reference proteome</keyword>
<dbReference type="Proteomes" id="UP001497535">
    <property type="component" value="Unassembled WGS sequence"/>
</dbReference>
<name>A0ACB1ALX2_MELEN</name>
<evidence type="ECO:0000313" key="1">
    <source>
        <dbReference type="EMBL" id="CAK5092459.1"/>
    </source>
</evidence>